<organism evidence="2 3">
    <name type="scientific">Glutamicibacter mishrai</name>
    <dbReference type="NCBI Taxonomy" id="1775880"/>
    <lineage>
        <taxon>Bacteria</taxon>
        <taxon>Bacillati</taxon>
        <taxon>Actinomycetota</taxon>
        <taxon>Actinomycetes</taxon>
        <taxon>Micrococcales</taxon>
        <taxon>Micrococcaceae</taxon>
        <taxon>Glutamicibacter</taxon>
    </lineage>
</organism>
<gene>
    <name evidence="2" type="ORF">D3791_10615</name>
</gene>
<feature type="compositionally biased region" description="Basic and acidic residues" evidence="1">
    <location>
        <begin position="1"/>
        <end position="14"/>
    </location>
</feature>
<accession>A0A6H0SLT0</accession>
<evidence type="ECO:0000313" key="3">
    <source>
        <dbReference type="Proteomes" id="UP000502331"/>
    </source>
</evidence>
<sequence>MSKRRQRDESRKPSPESAPGGVVVPEMPSRENDLERAREVLWASIQYAVAEDPTRVSGLTKELREVWKELEAIRGEEKQEADSFDSFLDGGNVVGFPNAANS</sequence>
<evidence type="ECO:0000256" key="1">
    <source>
        <dbReference type="SAM" id="MobiDB-lite"/>
    </source>
</evidence>
<dbReference type="EMBL" id="CP032549">
    <property type="protein sequence ID" value="QIV87531.1"/>
    <property type="molecule type" value="Genomic_DNA"/>
</dbReference>
<name>A0A6H0SLT0_9MICC</name>
<feature type="region of interest" description="Disordered" evidence="1">
    <location>
        <begin position="1"/>
        <end position="31"/>
    </location>
</feature>
<proteinExistence type="predicted"/>
<keyword evidence="3" id="KW-1185">Reference proteome</keyword>
<reference evidence="2 3" key="1">
    <citation type="submission" date="2018-09" db="EMBL/GenBank/DDBJ databases">
        <title>Glutamicibacter mishrai S5-52T (LMG 29155T = KCTC 39846T).</title>
        <authorList>
            <person name="Das S.K."/>
        </authorList>
    </citation>
    <scope>NUCLEOTIDE SEQUENCE [LARGE SCALE GENOMIC DNA]</scope>
    <source>
        <strain evidence="2 3">S5-52</strain>
    </source>
</reference>
<evidence type="ECO:0000313" key="2">
    <source>
        <dbReference type="EMBL" id="QIV87531.1"/>
    </source>
</evidence>
<dbReference type="AlphaFoldDB" id="A0A6H0SLT0"/>
<protein>
    <submittedName>
        <fullName evidence="2">Uncharacterized protein</fullName>
    </submittedName>
</protein>
<dbReference type="Proteomes" id="UP000502331">
    <property type="component" value="Chromosome"/>
</dbReference>